<dbReference type="EMBL" id="LILB01000001">
    <property type="protein sequence ID" value="KOO51139.1"/>
    <property type="molecule type" value="Genomic_DNA"/>
</dbReference>
<proteinExistence type="predicted"/>
<protein>
    <submittedName>
        <fullName evidence="1">Uncharacterized protein</fullName>
    </submittedName>
</protein>
<evidence type="ECO:0000313" key="1">
    <source>
        <dbReference type="EMBL" id="KOO51139.1"/>
    </source>
</evidence>
<dbReference type="GeneID" id="301134721"/>
<dbReference type="AlphaFoldDB" id="A0A0M0LJB1"/>
<sequence>MFKTIGILIIFTAILLFQLPKLKQNGEKKEIWTFSILLFISTTLCIAVALKVKVPNPYDLIIVIFKPMGEFIKMAFK</sequence>
<comment type="caution">
    <text evidence="1">The sequence shown here is derived from an EMBL/GenBank/DDBJ whole genome shotgun (WGS) entry which is preliminary data.</text>
</comment>
<evidence type="ECO:0000313" key="2">
    <source>
        <dbReference type="Proteomes" id="UP000036867"/>
    </source>
</evidence>
<accession>A0A0M0LJB1</accession>
<reference evidence="2" key="1">
    <citation type="submission" date="2015-08" db="EMBL/GenBank/DDBJ databases">
        <title>Fjat-10028 dsm 16317.</title>
        <authorList>
            <person name="Liu B."/>
            <person name="Wang J."/>
            <person name="Zhu Y."/>
            <person name="Liu G."/>
            <person name="Chen Q."/>
            <person name="Chen Z."/>
            <person name="Lan J."/>
            <person name="Che J."/>
            <person name="Ge C."/>
            <person name="Shi H."/>
            <person name="Pan Z."/>
            <person name="Liu X."/>
        </authorList>
    </citation>
    <scope>NUCLEOTIDE SEQUENCE [LARGE SCALE GENOMIC DNA]</scope>
    <source>
        <strain evidence="2">DSM 16317</strain>
    </source>
</reference>
<dbReference type="STRING" id="263475.AMD00_01120"/>
<gene>
    <name evidence="1" type="ORF">AMD00_01120</name>
</gene>
<dbReference type="Proteomes" id="UP000036867">
    <property type="component" value="Unassembled WGS sequence"/>
</dbReference>
<name>A0A0M0LJB1_9BACL</name>
<dbReference type="RefSeq" id="WP_053415264.1">
    <property type="nucleotide sequence ID" value="NZ_JBCMHV010000032.1"/>
</dbReference>
<keyword evidence="2" id="KW-1185">Reference proteome</keyword>
<organism evidence="1 2">
    <name type="scientific">Viridibacillus arvi</name>
    <dbReference type="NCBI Taxonomy" id="263475"/>
    <lineage>
        <taxon>Bacteria</taxon>
        <taxon>Bacillati</taxon>
        <taxon>Bacillota</taxon>
        <taxon>Bacilli</taxon>
        <taxon>Bacillales</taxon>
        <taxon>Caryophanaceae</taxon>
        <taxon>Viridibacillus</taxon>
    </lineage>
</organism>
<dbReference type="OrthoDB" id="2440830at2"/>